<sequence>FSSDAIGTLKAEVTGHGVQKPTRVEVVTACIDMKVRERISKVDADFVNKAQGNEGYIAMQKSLQGMGEIGSVGPINNYGFTSWCNMGFYDIDFGWGKPSRVTGFLGDGVPVFMNLVTLMDTKCGGGIEAWVNLDEQDRENLQGNQELHAYASLDPNLI</sequence>
<name>A0A699IB65_TANCI</name>
<dbReference type="GO" id="GO:0016746">
    <property type="term" value="F:acyltransferase activity"/>
    <property type="evidence" value="ECO:0007669"/>
    <property type="project" value="UniProtKB-KW"/>
</dbReference>
<dbReference type="EMBL" id="BKCJ010277204">
    <property type="protein sequence ID" value="GEZ42391.1"/>
    <property type="molecule type" value="Genomic_DNA"/>
</dbReference>
<keyword evidence="2" id="KW-0808">Transferase</keyword>
<evidence type="ECO:0000256" key="3">
    <source>
        <dbReference type="ARBA" id="ARBA00023315"/>
    </source>
</evidence>
<protein>
    <submittedName>
        <fullName evidence="4">Vinorine synthase-like</fullName>
    </submittedName>
</protein>
<keyword evidence="3" id="KW-0012">Acyltransferase</keyword>
<dbReference type="AlphaFoldDB" id="A0A699IB65"/>
<comment type="caution">
    <text evidence="4">The sequence shown here is derived from an EMBL/GenBank/DDBJ whole genome shotgun (WGS) entry which is preliminary data.</text>
</comment>
<feature type="non-terminal residue" evidence="4">
    <location>
        <position position="1"/>
    </location>
</feature>
<dbReference type="Pfam" id="PF02458">
    <property type="entry name" value="Transferase"/>
    <property type="match status" value="1"/>
</dbReference>
<dbReference type="PANTHER" id="PTHR31623:SF110">
    <property type="entry name" value="VINORINE SYNTHASE-LIKE"/>
    <property type="match status" value="1"/>
</dbReference>
<evidence type="ECO:0000256" key="2">
    <source>
        <dbReference type="ARBA" id="ARBA00022679"/>
    </source>
</evidence>
<evidence type="ECO:0000313" key="4">
    <source>
        <dbReference type="EMBL" id="GEZ42391.1"/>
    </source>
</evidence>
<dbReference type="Gene3D" id="3.30.559.10">
    <property type="entry name" value="Chloramphenicol acetyltransferase-like domain"/>
    <property type="match status" value="1"/>
</dbReference>
<evidence type="ECO:0000256" key="1">
    <source>
        <dbReference type="ARBA" id="ARBA00009861"/>
    </source>
</evidence>
<proteinExistence type="inferred from homology"/>
<organism evidence="4">
    <name type="scientific">Tanacetum cinerariifolium</name>
    <name type="common">Dalmatian daisy</name>
    <name type="synonym">Chrysanthemum cinerariifolium</name>
    <dbReference type="NCBI Taxonomy" id="118510"/>
    <lineage>
        <taxon>Eukaryota</taxon>
        <taxon>Viridiplantae</taxon>
        <taxon>Streptophyta</taxon>
        <taxon>Embryophyta</taxon>
        <taxon>Tracheophyta</taxon>
        <taxon>Spermatophyta</taxon>
        <taxon>Magnoliopsida</taxon>
        <taxon>eudicotyledons</taxon>
        <taxon>Gunneridae</taxon>
        <taxon>Pentapetalae</taxon>
        <taxon>asterids</taxon>
        <taxon>campanulids</taxon>
        <taxon>Asterales</taxon>
        <taxon>Asteraceae</taxon>
        <taxon>Asteroideae</taxon>
        <taxon>Anthemideae</taxon>
        <taxon>Anthemidinae</taxon>
        <taxon>Tanacetum</taxon>
    </lineage>
</organism>
<dbReference type="PANTHER" id="PTHR31623">
    <property type="entry name" value="F21J9.9"/>
    <property type="match status" value="1"/>
</dbReference>
<gene>
    <name evidence="4" type="ORF">Tci_514364</name>
</gene>
<dbReference type="InterPro" id="IPR023213">
    <property type="entry name" value="CAT-like_dom_sf"/>
</dbReference>
<reference evidence="4" key="1">
    <citation type="journal article" date="2019" name="Sci. Rep.">
        <title>Draft genome of Tanacetum cinerariifolium, the natural source of mosquito coil.</title>
        <authorList>
            <person name="Yamashiro T."/>
            <person name="Shiraishi A."/>
            <person name="Satake H."/>
            <person name="Nakayama K."/>
        </authorList>
    </citation>
    <scope>NUCLEOTIDE SEQUENCE</scope>
</reference>
<accession>A0A699IB65</accession>
<comment type="similarity">
    <text evidence="1">Belongs to the plant acyltransferase family.</text>
</comment>